<accession>A0AAD6ZNX3</accession>
<comment type="caution">
    <text evidence="9">The sequence shown here is derived from an EMBL/GenBank/DDBJ whole genome shotgun (WGS) entry which is preliminary data.</text>
</comment>
<evidence type="ECO:0000256" key="7">
    <source>
        <dbReference type="RuleBase" id="RU363051"/>
    </source>
</evidence>
<evidence type="ECO:0000256" key="4">
    <source>
        <dbReference type="ARBA" id="ARBA00023002"/>
    </source>
</evidence>
<protein>
    <recommendedName>
        <fullName evidence="7">Peroxidase</fullName>
        <ecNumber evidence="7">1.11.1.-</ecNumber>
    </recommendedName>
</protein>
<dbReference type="InterPro" id="IPR044831">
    <property type="entry name" value="Ccp1-like"/>
</dbReference>
<evidence type="ECO:0000256" key="6">
    <source>
        <dbReference type="RuleBase" id="RU004241"/>
    </source>
</evidence>
<proteinExistence type="inferred from homology"/>
<name>A0AAD6ZNX3_9AGAR</name>
<dbReference type="GO" id="GO:0000302">
    <property type="term" value="P:response to reactive oxygen species"/>
    <property type="evidence" value="ECO:0007669"/>
    <property type="project" value="TreeGrafter"/>
</dbReference>
<organism evidence="9 10">
    <name type="scientific">Mycena albidolilacea</name>
    <dbReference type="NCBI Taxonomy" id="1033008"/>
    <lineage>
        <taxon>Eukaryota</taxon>
        <taxon>Fungi</taxon>
        <taxon>Dikarya</taxon>
        <taxon>Basidiomycota</taxon>
        <taxon>Agaricomycotina</taxon>
        <taxon>Agaricomycetes</taxon>
        <taxon>Agaricomycetidae</taxon>
        <taxon>Agaricales</taxon>
        <taxon>Marasmiineae</taxon>
        <taxon>Mycenaceae</taxon>
        <taxon>Mycena</taxon>
    </lineage>
</organism>
<dbReference type="EMBL" id="JARIHO010000035">
    <property type="protein sequence ID" value="KAJ7331326.1"/>
    <property type="molecule type" value="Genomic_DNA"/>
</dbReference>
<dbReference type="GO" id="GO:0004601">
    <property type="term" value="F:peroxidase activity"/>
    <property type="evidence" value="ECO:0007669"/>
    <property type="project" value="UniProtKB-KW"/>
</dbReference>
<dbReference type="InterPro" id="IPR002016">
    <property type="entry name" value="Haem_peroxidase"/>
</dbReference>
<evidence type="ECO:0000256" key="3">
    <source>
        <dbReference type="ARBA" id="ARBA00022723"/>
    </source>
</evidence>
<keyword evidence="4 7" id="KW-0560">Oxidoreductase</keyword>
<dbReference type="EC" id="1.11.1.-" evidence="7"/>
<feature type="domain" description="Plant heme peroxidase family profile" evidence="8">
    <location>
        <begin position="80"/>
        <end position="153"/>
    </location>
</feature>
<dbReference type="PROSITE" id="PS50873">
    <property type="entry name" value="PEROXIDASE_4"/>
    <property type="match status" value="1"/>
</dbReference>
<keyword evidence="3" id="KW-0479">Metal-binding</keyword>
<keyword evidence="10" id="KW-1185">Reference proteome</keyword>
<comment type="similarity">
    <text evidence="6">Belongs to the peroxidase family.</text>
</comment>
<dbReference type="GO" id="GO:0034599">
    <property type="term" value="P:cellular response to oxidative stress"/>
    <property type="evidence" value="ECO:0007669"/>
    <property type="project" value="InterPro"/>
</dbReference>
<evidence type="ECO:0000256" key="5">
    <source>
        <dbReference type="ARBA" id="ARBA00023004"/>
    </source>
</evidence>
<dbReference type="Pfam" id="PF00141">
    <property type="entry name" value="peroxidase"/>
    <property type="match status" value="1"/>
</dbReference>
<dbReference type="GO" id="GO:0020037">
    <property type="term" value="F:heme binding"/>
    <property type="evidence" value="ECO:0007669"/>
    <property type="project" value="UniProtKB-UniRule"/>
</dbReference>
<dbReference type="PANTHER" id="PTHR31356:SF53">
    <property type="entry name" value="HEME PEROXIDASE"/>
    <property type="match status" value="1"/>
</dbReference>
<dbReference type="GO" id="GO:0042744">
    <property type="term" value="P:hydrogen peroxide catabolic process"/>
    <property type="evidence" value="ECO:0007669"/>
    <property type="project" value="TreeGrafter"/>
</dbReference>
<evidence type="ECO:0000313" key="9">
    <source>
        <dbReference type="EMBL" id="KAJ7331326.1"/>
    </source>
</evidence>
<reference evidence="9" key="1">
    <citation type="submission" date="2023-03" db="EMBL/GenBank/DDBJ databases">
        <title>Massive genome expansion in bonnet fungi (Mycena s.s.) driven by repeated elements and novel gene families across ecological guilds.</title>
        <authorList>
            <consortium name="Lawrence Berkeley National Laboratory"/>
            <person name="Harder C.B."/>
            <person name="Miyauchi S."/>
            <person name="Viragh M."/>
            <person name="Kuo A."/>
            <person name="Thoen E."/>
            <person name="Andreopoulos B."/>
            <person name="Lu D."/>
            <person name="Skrede I."/>
            <person name="Drula E."/>
            <person name="Henrissat B."/>
            <person name="Morin E."/>
            <person name="Kohler A."/>
            <person name="Barry K."/>
            <person name="LaButti K."/>
            <person name="Morin E."/>
            <person name="Salamov A."/>
            <person name="Lipzen A."/>
            <person name="Mereny Z."/>
            <person name="Hegedus B."/>
            <person name="Baldrian P."/>
            <person name="Stursova M."/>
            <person name="Weitz H."/>
            <person name="Taylor A."/>
            <person name="Grigoriev I.V."/>
            <person name="Nagy L.G."/>
            <person name="Martin F."/>
            <person name="Kauserud H."/>
        </authorList>
    </citation>
    <scope>NUCLEOTIDE SEQUENCE</scope>
    <source>
        <strain evidence="9">CBHHK002</strain>
    </source>
</reference>
<dbReference type="PANTHER" id="PTHR31356">
    <property type="entry name" value="THYLAKOID LUMENAL 29 KDA PROTEIN, CHLOROPLASTIC-RELATED"/>
    <property type="match status" value="1"/>
</dbReference>
<evidence type="ECO:0000259" key="8">
    <source>
        <dbReference type="PROSITE" id="PS50873"/>
    </source>
</evidence>
<keyword evidence="2" id="KW-0349">Heme</keyword>
<dbReference type="Proteomes" id="UP001218218">
    <property type="component" value="Unassembled WGS sequence"/>
</dbReference>
<sequence>MDNIDEQLYVPFFSPVSTFALNCGQRDNISLAAQWLRIAYHDIATHDSEFGTGGLDASINVGVEMHETLGDFLFSPIEHVGMADVLAMGAISAVAGCGGPAIPFGGGRIDATEAGPETVPEPQQDLASRTESFKRQGFNATKMIDLVACGHSLSGVRKTDFLLIVTEDEPTGVKTFASTVGFDNTIVWEYLDGSAQNVLVKGSNATTRSDSRIFSSDSWLDAFNGICVGLIGRMLNTVPKTVTLTEPIELLDFKVTNTLLFPQGGSLALLTTLRIINSALNRTVTLFWKEHTGKFCPDAGCSASSFQVNTTESASLLAALQGVAVFKSYRFNAAVDLATSISHFWFKVNNNNGLAPIMVDNHGANYVIDQDVVMFDAQCTSPTEAGLTFVMAVQHFSFLLSFVAKVCFGL</sequence>
<dbReference type="Gene3D" id="1.10.520.10">
    <property type="match status" value="1"/>
</dbReference>
<evidence type="ECO:0000313" key="10">
    <source>
        <dbReference type="Proteomes" id="UP001218218"/>
    </source>
</evidence>
<dbReference type="InterPro" id="IPR010255">
    <property type="entry name" value="Haem_peroxidase_sf"/>
</dbReference>
<keyword evidence="5" id="KW-0408">Iron</keyword>
<gene>
    <name evidence="9" type="ORF">DFH08DRAFT_966347</name>
</gene>
<evidence type="ECO:0000256" key="1">
    <source>
        <dbReference type="ARBA" id="ARBA00022559"/>
    </source>
</evidence>
<dbReference type="GO" id="GO:0046872">
    <property type="term" value="F:metal ion binding"/>
    <property type="evidence" value="ECO:0007669"/>
    <property type="project" value="UniProtKB-UniRule"/>
</dbReference>
<evidence type="ECO:0000256" key="2">
    <source>
        <dbReference type="ARBA" id="ARBA00022617"/>
    </source>
</evidence>
<dbReference type="SUPFAM" id="SSF48113">
    <property type="entry name" value="Heme-dependent peroxidases"/>
    <property type="match status" value="1"/>
</dbReference>
<dbReference type="PRINTS" id="PR00458">
    <property type="entry name" value="PEROXIDASE"/>
</dbReference>
<keyword evidence="1 7" id="KW-0575">Peroxidase</keyword>
<dbReference type="AlphaFoldDB" id="A0AAD6ZNX3"/>